<evidence type="ECO:0000313" key="1">
    <source>
        <dbReference type="EMBL" id="KAF8784498.1"/>
    </source>
</evidence>
<proteinExistence type="predicted"/>
<reference evidence="1" key="2">
    <citation type="submission" date="2020-06" db="EMBL/GenBank/DDBJ databases">
        <authorList>
            <person name="Sheffer M."/>
        </authorList>
    </citation>
    <scope>NUCLEOTIDE SEQUENCE</scope>
</reference>
<comment type="caution">
    <text evidence="1">The sequence shown here is derived from an EMBL/GenBank/DDBJ whole genome shotgun (WGS) entry which is preliminary data.</text>
</comment>
<dbReference type="Proteomes" id="UP000807504">
    <property type="component" value="Unassembled WGS sequence"/>
</dbReference>
<evidence type="ECO:0000313" key="2">
    <source>
        <dbReference type="Proteomes" id="UP000807504"/>
    </source>
</evidence>
<gene>
    <name evidence="1" type="ORF">HNY73_010167</name>
</gene>
<organism evidence="1 2">
    <name type="scientific">Argiope bruennichi</name>
    <name type="common">Wasp spider</name>
    <name type="synonym">Aranea bruennichi</name>
    <dbReference type="NCBI Taxonomy" id="94029"/>
    <lineage>
        <taxon>Eukaryota</taxon>
        <taxon>Metazoa</taxon>
        <taxon>Ecdysozoa</taxon>
        <taxon>Arthropoda</taxon>
        <taxon>Chelicerata</taxon>
        <taxon>Arachnida</taxon>
        <taxon>Araneae</taxon>
        <taxon>Araneomorphae</taxon>
        <taxon>Entelegynae</taxon>
        <taxon>Araneoidea</taxon>
        <taxon>Araneidae</taxon>
        <taxon>Argiope</taxon>
    </lineage>
</organism>
<protein>
    <submittedName>
        <fullName evidence="1">Uncharacterized protein</fullName>
    </submittedName>
</protein>
<dbReference type="EMBL" id="JABXBU010000030">
    <property type="protein sequence ID" value="KAF8784498.1"/>
    <property type="molecule type" value="Genomic_DNA"/>
</dbReference>
<sequence>MSPMTKVGATTFSPNRNKFDVEPLHASAGNVTLPYFFDHKEVDFLKNGTGVNAQRYSKTLTELRNAIKSKHLNKLSCGVIFAQQR</sequence>
<dbReference type="AlphaFoldDB" id="A0A8T0F2H7"/>
<accession>A0A8T0F2H7</accession>
<reference evidence="1" key="1">
    <citation type="journal article" date="2020" name="bioRxiv">
        <title>Chromosome-level reference genome of the European wasp spider Argiope bruennichi: a resource for studies on range expansion and evolutionary adaptation.</title>
        <authorList>
            <person name="Sheffer M.M."/>
            <person name="Hoppe A."/>
            <person name="Krehenwinkel H."/>
            <person name="Uhl G."/>
            <person name="Kuss A.W."/>
            <person name="Jensen L."/>
            <person name="Jensen C."/>
            <person name="Gillespie R.G."/>
            <person name="Hoff K.J."/>
            <person name="Prost S."/>
        </authorList>
    </citation>
    <scope>NUCLEOTIDE SEQUENCE</scope>
</reference>
<name>A0A8T0F2H7_ARGBR</name>
<keyword evidence="2" id="KW-1185">Reference proteome</keyword>